<evidence type="ECO:0000256" key="1">
    <source>
        <dbReference type="ARBA" id="ARBA00004651"/>
    </source>
</evidence>
<keyword evidence="10" id="KW-1185">Reference proteome</keyword>
<dbReference type="Pfam" id="PF02687">
    <property type="entry name" value="FtsX"/>
    <property type="match status" value="2"/>
</dbReference>
<feature type="transmembrane region" description="Helical" evidence="7">
    <location>
        <begin position="741"/>
        <end position="764"/>
    </location>
</feature>
<feature type="transmembrane region" description="Helical" evidence="7">
    <location>
        <begin position="242"/>
        <end position="264"/>
    </location>
</feature>
<organism evidence="9 10">
    <name type="scientific">Actinacidiphila epipremni</name>
    <dbReference type="NCBI Taxonomy" id="2053013"/>
    <lineage>
        <taxon>Bacteria</taxon>
        <taxon>Bacillati</taxon>
        <taxon>Actinomycetota</taxon>
        <taxon>Actinomycetes</taxon>
        <taxon>Kitasatosporales</taxon>
        <taxon>Streptomycetaceae</taxon>
        <taxon>Actinacidiphila</taxon>
    </lineage>
</organism>
<sequence length="775" mass="81381">MGARFAAGGGREGWLRTGLTAVGVGLGVALLLLAAAVPAMMHTRDQRRVARDTISVGEQPKPTDATFLLAEDRTVFHGEDITGVLLQPDGPAMKPPPGVAKVPAPGQMVASPALQKLLRSAPLLRERIPYTITGTIGHAGLTGPSDLYYYAGSDQLVTYDDAGRNGNAYRMAGFGHHSNSEVQGPVFDLLLVIVLVVLLLPVAVFVATAVRLGGERRDRRLAALRLVGADVHSTRRIAAGEALLGALFGVLLGGVFFLAARQFAGHVTIRDISAYPSDMTPDPALTVLIALAVPVAAVAVTLFSLRRTVIEPLGVVRQGLGRRRRLWWRLAFPAAGLALLAPLFGTVKGDRHVNETQVATGTVLLLIGVAAVLPWLVESAVGRLRGGPVPWQLAVRRLQLGSGAAGRMVSGVAVAVAGAIALQMLFTAVDQDFTTGTGADPARAQVEVYGSHTTVERTRQQIAELTATKGVTKVVGYTSAEANRPDAATLSGDALEATGVPVVVGDCASLRELAAIGTCGPSSVFLVPPHGSDGERARGYLRPGARLDLNTDYTDHYTGTPQLWTIPPGTPTVPARVDLMGGWTWGVFAAPGAVDGSRLSDPDAQIYVSVDKRTPDAVEYVRNTAATFGVNTYASDVYGTTTKASFTQLRRGLFAGAALTMVLIGASLLVSMLEQLRDRKKLLAVLVAFGTQRSALVWSVLWQTAVPVVLGLLLAAGGGIGLGAALLAMVDRPFRMDWSGVASMSAIGAAVVLGVTLLSLPPLWRLMRPDGLRTE</sequence>
<dbReference type="InterPro" id="IPR050250">
    <property type="entry name" value="Macrolide_Exporter_MacB"/>
</dbReference>
<keyword evidence="5 7" id="KW-0472">Membrane</keyword>
<feature type="transmembrane region" description="Helical" evidence="7">
    <location>
        <begin position="20"/>
        <end position="41"/>
    </location>
</feature>
<keyword evidence="3 7" id="KW-0812">Transmembrane</keyword>
<evidence type="ECO:0000256" key="4">
    <source>
        <dbReference type="ARBA" id="ARBA00022989"/>
    </source>
</evidence>
<evidence type="ECO:0000256" key="2">
    <source>
        <dbReference type="ARBA" id="ARBA00022475"/>
    </source>
</evidence>
<feature type="transmembrane region" description="Helical" evidence="7">
    <location>
        <begin position="708"/>
        <end position="729"/>
    </location>
</feature>
<gene>
    <name evidence="9" type="ORF">HCN08_03945</name>
</gene>
<name>A0ABX0ZLN8_9ACTN</name>
<reference evidence="9 10" key="1">
    <citation type="submission" date="2020-03" db="EMBL/GenBank/DDBJ databases">
        <title>WGS of actinomycetes isolated from Thailand.</title>
        <authorList>
            <person name="Thawai C."/>
        </authorList>
    </citation>
    <scope>NUCLEOTIDE SEQUENCE [LARGE SCALE GENOMIC DNA]</scope>
    <source>
        <strain evidence="9 10">PRB2-1</strain>
    </source>
</reference>
<evidence type="ECO:0000256" key="5">
    <source>
        <dbReference type="ARBA" id="ARBA00023136"/>
    </source>
</evidence>
<evidence type="ECO:0000313" key="10">
    <source>
        <dbReference type="Proteomes" id="UP000734511"/>
    </source>
</evidence>
<feature type="transmembrane region" description="Helical" evidence="7">
    <location>
        <begin position="326"/>
        <end position="345"/>
    </location>
</feature>
<feature type="transmembrane region" description="Helical" evidence="7">
    <location>
        <begin position="189"/>
        <end position="210"/>
    </location>
</feature>
<evidence type="ECO:0000259" key="8">
    <source>
        <dbReference type="Pfam" id="PF02687"/>
    </source>
</evidence>
<proteinExistence type="inferred from homology"/>
<feature type="transmembrane region" description="Helical" evidence="7">
    <location>
        <begin position="357"/>
        <end position="377"/>
    </location>
</feature>
<feature type="transmembrane region" description="Helical" evidence="7">
    <location>
        <begin position="652"/>
        <end position="670"/>
    </location>
</feature>
<comment type="subcellular location">
    <subcellularLocation>
        <location evidence="1">Cell membrane</location>
        <topology evidence="1">Multi-pass membrane protein</topology>
    </subcellularLocation>
</comment>
<feature type="transmembrane region" description="Helical" evidence="7">
    <location>
        <begin position="128"/>
        <end position="151"/>
    </location>
</feature>
<accession>A0ABX0ZLN8</accession>
<feature type="transmembrane region" description="Helical" evidence="7">
    <location>
        <begin position="284"/>
        <end position="305"/>
    </location>
</feature>
<comment type="similarity">
    <text evidence="6">Belongs to the ABC-4 integral membrane protein family.</text>
</comment>
<evidence type="ECO:0000256" key="6">
    <source>
        <dbReference type="ARBA" id="ARBA00038076"/>
    </source>
</evidence>
<evidence type="ECO:0000313" key="9">
    <source>
        <dbReference type="EMBL" id="NJP42568.1"/>
    </source>
</evidence>
<keyword evidence="4 7" id="KW-1133">Transmembrane helix</keyword>
<evidence type="ECO:0000256" key="7">
    <source>
        <dbReference type="SAM" id="Phobius"/>
    </source>
</evidence>
<dbReference type="InterPro" id="IPR003838">
    <property type="entry name" value="ABC3_permease_C"/>
</dbReference>
<keyword evidence="2" id="KW-1003">Cell membrane</keyword>
<dbReference type="EMBL" id="JAATEJ010000002">
    <property type="protein sequence ID" value="NJP42568.1"/>
    <property type="molecule type" value="Genomic_DNA"/>
</dbReference>
<feature type="transmembrane region" description="Helical" evidence="7">
    <location>
        <begin position="682"/>
        <end position="702"/>
    </location>
</feature>
<protein>
    <submittedName>
        <fullName evidence="9">ABC transporter permease</fullName>
    </submittedName>
</protein>
<dbReference type="PANTHER" id="PTHR30572">
    <property type="entry name" value="MEMBRANE COMPONENT OF TRANSPORTER-RELATED"/>
    <property type="match status" value="1"/>
</dbReference>
<feature type="domain" description="ABC3 transporter permease C-terminal" evidence="8">
    <location>
        <begin position="193"/>
        <end position="307"/>
    </location>
</feature>
<evidence type="ECO:0000256" key="3">
    <source>
        <dbReference type="ARBA" id="ARBA00022692"/>
    </source>
</evidence>
<dbReference type="PANTHER" id="PTHR30572:SF4">
    <property type="entry name" value="ABC TRANSPORTER PERMEASE YTRF"/>
    <property type="match status" value="1"/>
</dbReference>
<feature type="transmembrane region" description="Helical" evidence="7">
    <location>
        <begin position="404"/>
        <end position="426"/>
    </location>
</feature>
<dbReference type="Proteomes" id="UP000734511">
    <property type="component" value="Unassembled WGS sequence"/>
</dbReference>
<comment type="caution">
    <text evidence="9">The sequence shown here is derived from an EMBL/GenBank/DDBJ whole genome shotgun (WGS) entry which is preliminary data.</text>
</comment>
<feature type="domain" description="ABC3 transporter permease C-terminal" evidence="8">
    <location>
        <begin position="657"/>
        <end position="768"/>
    </location>
</feature>